<keyword evidence="1 2" id="KW-0732">Signal</keyword>
<dbReference type="Pfam" id="PF17164">
    <property type="entry name" value="DUF5122"/>
    <property type="match status" value="7"/>
</dbReference>
<dbReference type="Proteomes" id="UP000479938">
    <property type="component" value="Unassembled WGS sequence"/>
</dbReference>
<feature type="signal peptide" evidence="2">
    <location>
        <begin position="1"/>
        <end position="17"/>
    </location>
</feature>
<dbReference type="EMBL" id="CADCSU010000183">
    <property type="protein sequence ID" value="CAA9203312.1"/>
    <property type="molecule type" value="Genomic_DNA"/>
</dbReference>
<dbReference type="NCBIfam" id="TIGR02608">
    <property type="entry name" value="delta_60_rpt"/>
    <property type="match status" value="8"/>
</dbReference>
<dbReference type="InterPro" id="IPR013431">
    <property type="entry name" value="Delta_60_rpt"/>
</dbReference>
<reference evidence="4 5" key="1">
    <citation type="submission" date="2020-02" db="EMBL/GenBank/DDBJ databases">
        <authorList>
            <person name="Criscuolo A."/>
        </authorList>
    </citation>
    <scope>NUCLEOTIDE SEQUENCE [LARGE SCALE GENOMIC DNA]</scope>
    <source>
        <strain evidence="4">CIP105534</strain>
    </source>
</reference>
<gene>
    <name evidence="4" type="ORF">FLA105534_04549</name>
</gene>
<evidence type="ECO:0000256" key="1">
    <source>
        <dbReference type="ARBA" id="ARBA00022729"/>
    </source>
</evidence>
<dbReference type="Gene3D" id="2.80.10.50">
    <property type="match status" value="4"/>
</dbReference>
<dbReference type="RefSeq" id="WP_173973033.1">
    <property type="nucleotide sequence ID" value="NZ_CADCSU010000183.1"/>
</dbReference>
<evidence type="ECO:0000256" key="2">
    <source>
        <dbReference type="SAM" id="SignalP"/>
    </source>
</evidence>
<evidence type="ECO:0000313" key="4">
    <source>
        <dbReference type="EMBL" id="CAA9203312.1"/>
    </source>
</evidence>
<evidence type="ECO:0000313" key="5">
    <source>
        <dbReference type="Proteomes" id="UP000479938"/>
    </source>
</evidence>
<name>A0A6J4GWP5_9FLAO</name>
<feature type="domain" description="Secretion system C-terminal sorting" evidence="3">
    <location>
        <begin position="839"/>
        <end position="903"/>
    </location>
</feature>
<feature type="chain" id="PRO_5027046721" description="Secretion system C-terminal sorting domain-containing protein" evidence="2">
    <location>
        <begin position="18"/>
        <end position="907"/>
    </location>
</feature>
<protein>
    <recommendedName>
        <fullName evidence="3">Secretion system C-terminal sorting domain-containing protein</fullName>
    </recommendedName>
</protein>
<dbReference type="NCBIfam" id="TIGR04183">
    <property type="entry name" value="Por_Secre_tail"/>
    <property type="match status" value="1"/>
</dbReference>
<dbReference type="InterPro" id="IPR026444">
    <property type="entry name" value="Secre_tail"/>
</dbReference>
<organism evidence="4 5">
    <name type="scientific">Flavobacterium bizetiae</name>
    <dbReference type="NCBI Taxonomy" id="2704140"/>
    <lineage>
        <taxon>Bacteria</taxon>
        <taxon>Pseudomonadati</taxon>
        <taxon>Bacteroidota</taxon>
        <taxon>Flavobacteriia</taxon>
        <taxon>Flavobacteriales</taxon>
        <taxon>Flavobacteriaceae</taxon>
        <taxon>Flavobacterium</taxon>
    </lineage>
</organism>
<evidence type="ECO:0000259" key="3">
    <source>
        <dbReference type="Pfam" id="PF18962"/>
    </source>
</evidence>
<proteinExistence type="predicted"/>
<dbReference type="AlphaFoldDB" id="A0A6J4GWP5"/>
<dbReference type="Pfam" id="PF18962">
    <property type="entry name" value="Por_Secre_tail"/>
    <property type="match status" value="1"/>
</dbReference>
<keyword evidence="5" id="KW-1185">Reference proteome</keyword>
<dbReference type="SUPFAM" id="SSF63829">
    <property type="entry name" value="Calcium-dependent phosphotriesterase"/>
    <property type="match status" value="1"/>
</dbReference>
<sequence>MKKNYLLFFLISFKLFAQNPELDPTFNIKDTGIYQQNIGYDAILLTDNKILSVFETGNRYNVMLLNPDGSPVRTFNTTDSFAEYTIKIFAKSDGAFITLQEGGQIRAFNANGTLNSVFPTTIFKNYASTPVQIKNVIYQDDGKLIVNGVFDMTNDVFTGGMIRLNPDGSIDSTYKLQSGGNKFILLSDGRSFATSRTNISRYLANGKNDPTFKINTTIDPVQKYVTNGFETENNSIINDIAVQPDGKVIAVGCNFKENGKTFSYQIIRLNADGTRDTSFKKFDSQTPNLKKIYLQSDNKIILLAESGPELIRLNPDGTTDNSFKYSNLATLSFSDGKLFFQGDKIIVSGNYRNSEGITRSRIHRINTDGSFDITFNPHSGPNLLFDDQNSKNSYPFTAKTLLDQQILLAGDFSSYNDKPARNICRITQNGEFDPTFTLDPAVKINAEITQNDYVIIPQNDGKIILLHNGGITANDKSTSIIRLNINGSIDNSFNFNSYDNTFDNIGTAVIKDIKILNNGKFLLVGESGFFTKKIGNYYSYNVIQLNSDGSVDTNYKASFFHKPIKISTLSNNKVLITFLQNTYDYTYFPVLKLNENGTTDSSFKSGNLILHRIKELSDGKILAINNNLLLTRLNPDGSTDASFTTYSFAKGNFNNFNYYENGQINLFLSSNSTASTSKLTFSSEGTLLNTVNYNTTNDFEIQNCEDLLFYGYITKIAGVNKNGIVRFKTSNTTSNPNPSGEIFQPFTNGQTLADLKIEGTNINWYAAQSPCGINNTITKKGSDASETLLPLSTPLVNGTTYYASQTIKGTESSYRLPITVYSTTLSTNKYDLPNLTTHPNPVKDFYNISNNEEINKVEVYNLLGQLLMSNTYNSNNVKIDFTALNSGLYFVKIHTEDKVAIIKTIKN</sequence>
<accession>A0A6J4GWP5</accession>